<dbReference type="Pfam" id="PF00078">
    <property type="entry name" value="RVT_1"/>
    <property type="match status" value="1"/>
</dbReference>
<organism evidence="11 12">
    <name type="scientific">Vibrio cholerae serotype O1 (strain ATCC 39541 / Classical Ogawa 395 / O395)</name>
    <dbReference type="NCBI Taxonomy" id="345073"/>
    <lineage>
        <taxon>Bacteria</taxon>
        <taxon>Pseudomonadati</taxon>
        <taxon>Pseudomonadota</taxon>
        <taxon>Gammaproteobacteria</taxon>
        <taxon>Vibrionales</taxon>
        <taxon>Vibrionaceae</taxon>
        <taxon>Vibrio</taxon>
    </lineage>
</organism>
<dbReference type="SUPFAM" id="SSF56672">
    <property type="entry name" value="DNA/RNA polymerases"/>
    <property type="match status" value="1"/>
</dbReference>
<dbReference type="EC" id="2.7.7.49" evidence="1"/>
<evidence type="ECO:0000256" key="3">
    <source>
        <dbReference type="ARBA" id="ARBA00022695"/>
    </source>
</evidence>
<dbReference type="PATRIC" id="fig|345073.21.peg.2403"/>
<dbReference type="eggNOG" id="COG3344">
    <property type="taxonomic scope" value="Bacteria"/>
</dbReference>
<dbReference type="CDD" id="cd03487">
    <property type="entry name" value="RT_Bac_retron_II"/>
    <property type="match status" value="1"/>
</dbReference>
<comment type="catalytic activity">
    <reaction evidence="9">
        <text>DNA(n) + a 2'-deoxyribonucleoside 5'-triphosphate = DNA(n+1) + diphosphate</text>
        <dbReference type="Rhea" id="RHEA:22508"/>
        <dbReference type="Rhea" id="RHEA-COMP:17339"/>
        <dbReference type="Rhea" id="RHEA-COMP:17340"/>
        <dbReference type="ChEBI" id="CHEBI:33019"/>
        <dbReference type="ChEBI" id="CHEBI:61560"/>
        <dbReference type="ChEBI" id="CHEBI:173112"/>
        <dbReference type="EC" id="2.7.7.49"/>
    </reaction>
</comment>
<dbReference type="EMBL" id="CP000627">
    <property type="protein sequence ID" value="ABQ19601.1"/>
    <property type="molecule type" value="Genomic_DNA"/>
</dbReference>
<dbReference type="GO" id="GO:0046872">
    <property type="term" value="F:metal ion binding"/>
    <property type="evidence" value="ECO:0007669"/>
    <property type="project" value="UniProtKB-KW"/>
</dbReference>
<keyword evidence="3 11" id="KW-0548">Nucleotidyltransferase</keyword>
<evidence type="ECO:0000256" key="1">
    <source>
        <dbReference type="ARBA" id="ARBA00012493"/>
    </source>
</evidence>
<keyword evidence="2 11" id="KW-0808">Transferase</keyword>
<evidence type="ECO:0000259" key="10">
    <source>
        <dbReference type="Pfam" id="PF00078"/>
    </source>
</evidence>
<sequence length="323" mass="37377">MFTLKRTKLNILTTLREQLLTNNVIMPQEFERLEVRGSHAYKVYSIPKRKAGRRTIAHPSSKLKICQRHLNAILNPLLKVHDSSYAYVKGRSIKDNALVHSHSAYVLKMDFQNFFNSITPTILRQCLIQNDILLSVNELEKLEQLIFWNPSKKRNGKLILSVGSPISPLISNAIMYPFDKIINDICTKHGINYTRYADDITFSTNIKNTLNKLPEIVEQLIIQTYAGRIIINKRKTVFSSKKHNRHVTGITLTNDSKISIGRSRKRYISSLVFKYINKNLDIDEINHMKGMLAFAYNIEPIYIHRLSHKYKVNIVEKILRGSN</sequence>
<dbReference type="NCBIfam" id="NF038233">
    <property type="entry name" value="retron_St85_RT"/>
    <property type="match status" value="1"/>
</dbReference>
<accession>A0A0H3AFL9</accession>
<keyword evidence="5" id="KW-0460">Magnesium</keyword>
<dbReference type="AlphaFoldDB" id="A0A0H3AFL9"/>
<dbReference type="OrthoDB" id="7055795at2"/>
<reference evidence="11 12" key="1">
    <citation type="submission" date="2007-03" db="EMBL/GenBank/DDBJ databases">
        <authorList>
            <person name="Heidelberg J."/>
        </authorList>
    </citation>
    <scope>NUCLEOTIDE SEQUENCE [LARGE SCALE GENOMIC DNA]</scope>
    <source>
        <strain evidence="12">ATCC 39541 / Classical Ogawa 395 / O395</strain>
    </source>
</reference>
<evidence type="ECO:0000256" key="8">
    <source>
        <dbReference type="ARBA" id="ARBA00034120"/>
    </source>
</evidence>
<dbReference type="InterPro" id="IPR051083">
    <property type="entry name" value="GrpII_Intron_Splice-Mob/Def"/>
</dbReference>
<dbReference type="PANTHER" id="PTHR34047">
    <property type="entry name" value="NUCLEAR INTRON MATURASE 1, MITOCHONDRIAL-RELATED"/>
    <property type="match status" value="1"/>
</dbReference>
<evidence type="ECO:0000256" key="4">
    <source>
        <dbReference type="ARBA" id="ARBA00022723"/>
    </source>
</evidence>
<evidence type="ECO:0000256" key="2">
    <source>
        <dbReference type="ARBA" id="ARBA00022679"/>
    </source>
</evidence>
<feature type="domain" description="Reverse transcriptase" evidence="10">
    <location>
        <begin position="46"/>
        <end position="252"/>
    </location>
</feature>
<proteinExistence type="inferred from homology"/>
<gene>
    <name evidence="11" type="ordered locus">VC0395_A1962</name>
</gene>
<protein>
    <recommendedName>
        <fullName evidence="1">RNA-directed DNA polymerase</fullName>
        <ecNumber evidence="1">2.7.7.49</ecNumber>
    </recommendedName>
</protein>
<dbReference type="InterPro" id="IPR000123">
    <property type="entry name" value="Reverse_transcriptase_msDNA"/>
</dbReference>
<keyword evidence="4" id="KW-0479">Metal-binding</keyword>
<dbReference type="KEGG" id="vcr:VC395_2500"/>
<evidence type="ECO:0000256" key="9">
    <source>
        <dbReference type="ARBA" id="ARBA00048173"/>
    </source>
</evidence>
<dbReference type="GO" id="GO:0003723">
    <property type="term" value="F:RNA binding"/>
    <property type="evidence" value="ECO:0007669"/>
    <property type="project" value="InterPro"/>
</dbReference>
<dbReference type="PRINTS" id="PR00866">
    <property type="entry name" value="RNADNAPOLMS"/>
</dbReference>
<dbReference type="SMR" id="A0A0H3AFL9"/>
<evidence type="ECO:0000313" key="11">
    <source>
        <dbReference type="EMBL" id="ABQ19601.1"/>
    </source>
</evidence>
<keyword evidence="6 11" id="KW-0695">RNA-directed DNA polymerase</keyword>
<dbReference type="Proteomes" id="UP000000249">
    <property type="component" value="Chromosome 1"/>
</dbReference>
<dbReference type="InterPro" id="IPR000477">
    <property type="entry name" value="RT_dom"/>
</dbReference>
<evidence type="ECO:0000256" key="5">
    <source>
        <dbReference type="ARBA" id="ARBA00022842"/>
    </source>
</evidence>
<evidence type="ECO:0000256" key="6">
    <source>
        <dbReference type="ARBA" id="ARBA00022918"/>
    </source>
</evidence>
<dbReference type="PANTHER" id="PTHR34047:SF7">
    <property type="entry name" value="RNA-DIRECTED DNA POLYMERASE"/>
    <property type="match status" value="1"/>
</dbReference>
<dbReference type="GO" id="GO:0051607">
    <property type="term" value="P:defense response to virus"/>
    <property type="evidence" value="ECO:0007669"/>
    <property type="project" value="UniProtKB-KW"/>
</dbReference>
<name>A0A0H3AFL9_VIBC3</name>
<keyword evidence="7" id="KW-0051">Antiviral defense</keyword>
<dbReference type="InterPro" id="IPR043502">
    <property type="entry name" value="DNA/RNA_pol_sf"/>
</dbReference>
<comment type="similarity">
    <text evidence="8">Belongs to the bacterial reverse transcriptase family.</text>
</comment>
<evidence type="ECO:0000313" key="12">
    <source>
        <dbReference type="Proteomes" id="UP000000249"/>
    </source>
</evidence>
<dbReference type="KEGG" id="vco:VC0395_A1962"/>
<evidence type="ECO:0000256" key="7">
    <source>
        <dbReference type="ARBA" id="ARBA00023118"/>
    </source>
</evidence>
<dbReference type="GO" id="GO:0003964">
    <property type="term" value="F:RNA-directed DNA polymerase activity"/>
    <property type="evidence" value="ECO:0007669"/>
    <property type="project" value="UniProtKB-KW"/>
</dbReference>